<dbReference type="EMBL" id="BK015786">
    <property type="protein sequence ID" value="DAE24863.1"/>
    <property type="molecule type" value="Genomic_DNA"/>
</dbReference>
<protein>
    <submittedName>
        <fullName evidence="1">Uncharacterized protein</fullName>
    </submittedName>
</protein>
<proteinExistence type="predicted"/>
<name>A0A8S5R034_9CAUD</name>
<sequence>MKIKYDEKIWDSFGKELCDIMKSSTVDGFIDYLKDKANETLHTTLSLDDKLFDVIVYFIEDASTHISDIFIVTSDGRLYCKKFVCEKLEFVNNSIDDLC</sequence>
<accession>A0A8S5R034</accession>
<reference evidence="1" key="1">
    <citation type="journal article" date="2021" name="Proc. Natl. Acad. Sci. U.S.A.">
        <title>A Catalog of Tens of Thousands of Viruses from Human Metagenomes Reveals Hidden Associations with Chronic Diseases.</title>
        <authorList>
            <person name="Tisza M.J."/>
            <person name="Buck C.B."/>
        </authorList>
    </citation>
    <scope>NUCLEOTIDE SEQUENCE</scope>
    <source>
        <strain evidence="1">CtyhE26</strain>
    </source>
</reference>
<organism evidence="1">
    <name type="scientific">Podoviridae sp. ctyhE26</name>
    <dbReference type="NCBI Taxonomy" id="2826594"/>
    <lineage>
        <taxon>Viruses</taxon>
        <taxon>Duplodnaviria</taxon>
        <taxon>Heunggongvirae</taxon>
        <taxon>Uroviricota</taxon>
        <taxon>Caudoviricetes</taxon>
    </lineage>
</organism>
<evidence type="ECO:0000313" key="1">
    <source>
        <dbReference type="EMBL" id="DAE24863.1"/>
    </source>
</evidence>